<comment type="caution">
    <text evidence="6">The sequence shown here is derived from an EMBL/GenBank/DDBJ whole genome shotgun (WGS) entry which is preliminary data.</text>
</comment>
<evidence type="ECO:0000259" key="5">
    <source>
        <dbReference type="Pfam" id="PF12802"/>
    </source>
</evidence>
<dbReference type="GO" id="GO:0003677">
    <property type="term" value="F:DNA binding"/>
    <property type="evidence" value="ECO:0007669"/>
    <property type="project" value="UniProtKB-UniRule"/>
</dbReference>
<dbReference type="Pfam" id="PF12802">
    <property type="entry name" value="MarR_2"/>
    <property type="match status" value="1"/>
</dbReference>
<evidence type="ECO:0000256" key="2">
    <source>
        <dbReference type="ARBA" id="ARBA00023125"/>
    </source>
</evidence>
<keyword evidence="2 4" id="KW-0238">DNA-binding</keyword>
<organism evidence="6 9">
    <name type="scientific">Methanothrix harundinacea</name>
    <dbReference type="NCBI Taxonomy" id="301375"/>
    <lineage>
        <taxon>Archaea</taxon>
        <taxon>Methanobacteriati</taxon>
        <taxon>Methanobacteriota</taxon>
        <taxon>Stenosarchaea group</taxon>
        <taxon>Methanomicrobia</taxon>
        <taxon>Methanotrichales</taxon>
        <taxon>Methanotrichaceae</taxon>
        <taxon>Methanothrix</taxon>
    </lineage>
</organism>
<evidence type="ECO:0000313" key="7">
    <source>
        <dbReference type="EMBL" id="KUK97472.1"/>
    </source>
</evidence>
<dbReference type="Gene3D" id="1.10.10.10">
    <property type="entry name" value="Winged helix-like DNA-binding domain superfamily/Winged helix DNA-binding domain"/>
    <property type="match status" value="1"/>
</dbReference>
<evidence type="ECO:0000313" key="6">
    <source>
        <dbReference type="EMBL" id="KUK45167.1"/>
    </source>
</evidence>
<reference evidence="7" key="1">
    <citation type="journal article" date="2015" name="MBio">
        <title>Genome-resolved metagenomic analysis reveals roles for candidate phyla and other microbial community members in biogeochemical transformations in oil reservoirs.</title>
        <authorList>
            <person name="Hu P."/>
            <person name="Tom L."/>
            <person name="Singh A."/>
            <person name="Thomas B.C."/>
            <person name="Baker B.J."/>
            <person name="Piceno Y.M."/>
            <person name="Andersen G.L."/>
            <person name="Banfield J.F."/>
        </authorList>
    </citation>
    <scope>NUCLEOTIDE SEQUENCE [LARGE SCALE GENOMIC DNA]</scope>
    <source>
        <strain evidence="7">56_747</strain>
    </source>
</reference>
<dbReference type="PANTHER" id="PTHR38465:SF1">
    <property type="entry name" value="HTH-TYPE TRANSCRIPTIONAL REGULATOR MJ1563-RELATED"/>
    <property type="match status" value="1"/>
</dbReference>
<keyword evidence="1 4" id="KW-0805">Transcription regulation</keyword>
<dbReference type="InterPro" id="IPR026282">
    <property type="entry name" value="MJ1563"/>
</dbReference>
<dbReference type="InterPro" id="IPR036390">
    <property type="entry name" value="WH_DNA-bd_sf"/>
</dbReference>
<dbReference type="AlphaFoldDB" id="A0A101FVN6"/>
<dbReference type="GO" id="GO:0003700">
    <property type="term" value="F:DNA-binding transcription factor activity"/>
    <property type="evidence" value="ECO:0007669"/>
    <property type="project" value="InterPro"/>
</dbReference>
<protein>
    <recommendedName>
        <fullName evidence="4">HTH-type transcriptional regulator</fullName>
    </recommendedName>
</protein>
<dbReference type="SUPFAM" id="SSF46785">
    <property type="entry name" value="Winged helix' DNA-binding domain"/>
    <property type="match status" value="1"/>
</dbReference>
<dbReference type="InterPro" id="IPR000835">
    <property type="entry name" value="HTH_MarR-typ"/>
</dbReference>
<dbReference type="PATRIC" id="fig|301375.6.peg.1866"/>
<dbReference type="EMBL" id="LGHB01000002">
    <property type="protein sequence ID" value="KUK97472.1"/>
    <property type="molecule type" value="Genomic_DNA"/>
</dbReference>
<dbReference type="EMBL" id="LGFT01000007">
    <property type="protein sequence ID" value="KUK45167.1"/>
    <property type="molecule type" value="Genomic_DNA"/>
</dbReference>
<dbReference type="PIRSF" id="PIRSF006707">
    <property type="entry name" value="MJ1563"/>
    <property type="match status" value="1"/>
</dbReference>
<accession>A0A101FVN6</accession>
<gene>
    <name evidence="6" type="ORF">XD72_0416</name>
    <name evidence="7" type="ORF">XE07_0302</name>
</gene>
<proteinExistence type="inferred from homology"/>
<evidence type="ECO:0000313" key="9">
    <source>
        <dbReference type="Proteomes" id="UP000057043"/>
    </source>
</evidence>
<evidence type="ECO:0000313" key="8">
    <source>
        <dbReference type="Proteomes" id="UP000053961"/>
    </source>
</evidence>
<keyword evidence="3 4" id="KW-0804">Transcription</keyword>
<dbReference type="Proteomes" id="UP000057043">
    <property type="component" value="Unassembled WGS sequence"/>
</dbReference>
<evidence type="ECO:0000256" key="1">
    <source>
        <dbReference type="ARBA" id="ARBA00023015"/>
    </source>
</evidence>
<name>A0A101FVN6_9EURY</name>
<dbReference type="Proteomes" id="UP000053961">
    <property type="component" value="Unassembled WGS sequence"/>
</dbReference>
<evidence type="ECO:0000256" key="3">
    <source>
        <dbReference type="ARBA" id="ARBA00023163"/>
    </source>
</evidence>
<dbReference type="PANTHER" id="PTHR38465">
    <property type="entry name" value="HTH-TYPE TRANSCRIPTIONAL REGULATOR MJ1563-RELATED"/>
    <property type="match status" value="1"/>
</dbReference>
<sequence>MRRDDIPPEEVAKRSMINASIQMANMLGHSDAAGALIGSLFIADGPLSMDELVGVTGYSKSTVSTNMAPLESQGIVRRIRRPGDKRNYYVIMQSIDETFRAENEKIKQIMQIQIAAIDEAERILEDAGESDEAERLRRLFSSMREECVKARKLIDLVSPFTMDDLIEIMEREVAIREAGER</sequence>
<evidence type="ECO:0000256" key="4">
    <source>
        <dbReference type="PIRNR" id="PIRNR006707"/>
    </source>
</evidence>
<dbReference type="InterPro" id="IPR052362">
    <property type="entry name" value="HTH-GbsR_regulator"/>
</dbReference>
<comment type="similarity">
    <text evidence="4">Belongs to the GbsR family.</text>
</comment>
<reference evidence="8 9" key="2">
    <citation type="journal article" date="2015" name="MBio">
        <title>Genome-Resolved Metagenomic Analysis Reveals Roles for Candidate Phyla and Other Microbial Community Members in Biogeochemical Transformations in Oil Reservoirs.</title>
        <authorList>
            <person name="Hu P."/>
            <person name="Tom L."/>
            <person name="Singh A."/>
            <person name="Thomas B.C."/>
            <person name="Baker B.J."/>
            <person name="Piceno Y.M."/>
            <person name="Andersen G.L."/>
            <person name="Banfield J.F."/>
        </authorList>
    </citation>
    <scope>NUCLEOTIDE SEQUENCE [LARGE SCALE GENOMIC DNA]</scope>
    <source>
        <strain evidence="6">57_489</strain>
    </source>
</reference>
<dbReference type="InterPro" id="IPR036388">
    <property type="entry name" value="WH-like_DNA-bd_sf"/>
</dbReference>
<feature type="domain" description="HTH marR-type" evidence="5">
    <location>
        <begin position="41"/>
        <end position="86"/>
    </location>
</feature>